<protein>
    <submittedName>
        <fullName evidence="1">Uncharacterized protein</fullName>
    </submittedName>
</protein>
<name>A0ABR8PQP5_9CLOT</name>
<proteinExistence type="predicted"/>
<accession>A0ABR8PQP5</accession>
<gene>
    <name evidence="1" type="ORF">H9661_03880</name>
</gene>
<evidence type="ECO:0000313" key="1">
    <source>
        <dbReference type="EMBL" id="MBD7910492.1"/>
    </source>
</evidence>
<sequence>MRVKMERQSVSMRDDKKAPNSEIIEVMGNCKLKNFIQILVKNYCPKVDKDKAIWVLWDRHKAVAVFDSVNNYYKCFYNEDLQLNEISKDEENAKMYLYYREEENIDNVYNEIREELIG</sequence>
<dbReference type="EMBL" id="JACSRA010000004">
    <property type="protein sequence ID" value="MBD7910492.1"/>
    <property type="molecule type" value="Genomic_DNA"/>
</dbReference>
<reference evidence="1 2" key="1">
    <citation type="submission" date="2020-08" db="EMBL/GenBank/DDBJ databases">
        <title>A Genomic Blueprint of the Chicken Gut Microbiome.</title>
        <authorList>
            <person name="Gilroy R."/>
            <person name="Ravi A."/>
            <person name="Getino M."/>
            <person name="Pursley I."/>
            <person name="Horton D.L."/>
            <person name="Alikhan N.-F."/>
            <person name="Baker D."/>
            <person name="Gharbi K."/>
            <person name="Hall N."/>
            <person name="Watson M."/>
            <person name="Adriaenssens E.M."/>
            <person name="Foster-Nyarko E."/>
            <person name="Jarju S."/>
            <person name="Secka A."/>
            <person name="Antonio M."/>
            <person name="Oren A."/>
            <person name="Chaudhuri R."/>
            <person name="La Ragione R.M."/>
            <person name="Hildebrand F."/>
            <person name="Pallen M.J."/>
        </authorList>
    </citation>
    <scope>NUCLEOTIDE SEQUENCE [LARGE SCALE GENOMIC DNA]</scope>
    <source>
        <strain evidence="1 2">Sa3CVN1</strain>
    </source>
</reference>
<comment type="caution">
    <text evidence="1">The sequence shown here is derived from an EMBL/GenBank/DDBJ whole genome shotgun (WGS) entry which is preliminary data.</text>
</comment>
<evidence type="ECO:0000313" key="2">
    <source>
        <dbReference type="Proteomes" id="UP000627781"/>
    </source>
</evidence>
<keyword evidence="2" id="KW-1185">Reference proteome</keyword>
<organism evidence="1 2">
    <name type="scientific">Clostridium cibarium</name>
    <dbReference type="NCBI Taxonomy" id="2762247"/>
    <lineage>
        <taxon>Bacteria</taxon>
        <taxon>Bacillati</taxon>
        <taxon>Bacillota</taxon>
        <taxon>Clostridia</taxon>
        <taxon>Eubacteriales</taxon>
        <taxon>Clostridiaceae</taxon>
        <taxon>Clostridium</taxon>
    </lineage>
</organism>
<dbReference type="Proteomes" id="UP000627781">
    <property type="component" value="Unassembled WGS sequence"/>
</dbReference>
<dbReference type="RefSeq" id="WP_191767751.1">
    <property type="nucleotide sequence ID" value="NZ_JACSRA010000004.1"/>
</dbReference>